<name>A0ABR4IYC0_9EURO</name>
<dbReference type="InterPro" id="IPR053178">
    <property type="entry name" value="Osmoadaptation_assoc"/>
</dbReference>
<reference evidence="2 3" key="1">
    <citation type="submission" date="2024-07" db="EMBL/GenBank/DDBJ databases">
        <title>Section-level genome sequencing and comparative genomics of Aspergillus sections Usti and Cavernicolus.</title>
        <authorList>
            <consortium name="Lawrence Berkeley National Laboratory"/>
            <person name="Nybo J.L."/>
            <person name="Vesth T.C."/>
            <person name="Theobald S."/>
            <person name="Frisvad J.C."/>
            <person name="Larsen T.O."/>
            <person name="Kjaerboelling I."/>
            <person name="Rothschild-Mancinelli K."/>
            <person name="Lyhne E.K."/>
            <person name="Kogle M.E."/>
            <person name="Barry K."/>
            <person name="Clum A."/>
            <person name="Na H."/>
            <person name="Ledsgaard L."/>
            <person name="Lin J."/>
            <person name="Lipzen A."/>
            <person name="Kuo A."/>
            <person name="Riley R."/>
            <person name="Mondo S."/>
            <person name="Labutti K."/>
            <person name="Haridas S."/>
            <person name="Pangalinan J."/>
            <person name="Salamov A.A."/>
            <person name="Simmons B.A."/>
            <person name="Magnuson J.K."/>
            <person name="Chen J."/>
            <person name="Drula E."/>
            <person name="Henrissat B."/>
            <person name="Wiebenga A."/>
            <person name="Lubbers R.J."/>
            <person name="Gomes A.C."/>
            <person name="Makela M.R."/>
            <person name="Stajich J."/>
            <person name="Grigoriev I.V."/>
            <person name="Mortensen U.H."/>
            <person name="De Vries R.P."/>
            <person name="Baker S.E."/>
            <person name="Andersen M.R."/>
        </authorList>
    </citation>
    <scope>NUCLEOTIDE SEQUENCE [LARGE SCALE GENOMIC DNA]</scope>
    <source>
        <strain evidence="2 3">CBS 123904</strain>
    </source>
</reference>
<feature type="compositionally biased region" description="Pro residues" evidence="1">
    <location>
        <begin position="86"/>
        <end position="99"/>
    </location>
</feature>
<evidence type="ECO:0000256" key="1">
    <source>
        <dbReference type="SAM" id="MobiDB-lite"/>
    </source>
</evidence>
<gene>
    <name evidence="2" type="ORF">BJY01DRAFT_253702</name>
</gene>
<dbReference type="Pfam" id="PF11951">
    <property type="entry name" value="Fungal_trans_2"/>
    <property type="match status" value="1"/>
</dbReference>
<protein>
    <recommendedName>
        <fullName evidence="4">Fungal-specific transcription factor domain-containing protein</fullName>
    </recommendedName>
</protein>
<evidence type="ECO:0000313" key="2">
    <source>
        <dbReference type="EMBL" id="KAL2832771.1"/>
    </source>
</evidence>
<accession>A0ABR4IYC0</accession>
<dbReference type="Proteomes" id="UP001610446">
    <property type="component" value="Unassembled WGS sequence"/>
</dbReference>
<dbReference type="EMBL" id="JBFXLU010000254">
    <property type="protein sequence ID" value="KAL2832771.1"/>
    <property type="molecule type" value="Genomic_DNA"/>
</dbReference>
<comment type="caution">
    <text evidence="2">The sequence shown here is derived from an EMBL/GenBank/DDBJ whole genome shotgun (WGS) entry which is preliminary data.</text>
</comment>
<dbReference type="InterPro" id="IPR021858">
    <property type="entry name" value="Fun_TF"/>
</dbReference>
<evidence type="ECO:0000313" key="3">
    <source>
        <dbReference type="Proteomes" id="UP001610446"/>
    </source>
</evidence>
<evidence type="ECO:0008006" key="4">
    <source>
        <dbReference type="Google" id="ProtNLM"/>
    </source>
</evidence>
<feature type="region of interest" description="Disordered" evidence="1">
    <location>
        <begin position="79"/>
        <end position="99"/>
    </location>
</feature>
<dbReference type="PANTHER" id="PTHR38111:SF6">
    <property type="entry name" value="FINGER DOMAIN PROTEIN, PUTATIVE (AFU_ORTHOLOGUE AFUA_8G01940)-RELATED"/>
    <property type="match status" value="1"/>
</dbReference>
<proteinExistence type="predicted"/>
<keyword evidence="3" id="KW-1185">Reference proteome</keyword>
<organism evidence="2 3">
    <name type="scientific">Aspergillus pseudoustus</name>
    <dbReference type="NCBI Taxonomy" id="1810923"/>
    <lineage>
        <taxon>Eukaryota</taxon>
        <taxon>Fungi</taxon>
        <taxon>Dikarya</taxon>
        <taxon>Ascomycota</taxon>
        <taxon>Pezizomycotina</taxon>
        <taxon>Eurotiomycetes</taxon>
        <taxon>Eurotiomycetidae</taxon>
        <taxon>Eurotiales</taxon>
        <taxon>Aspergillaceae</taxon>
        <taxon>Aspergillus</taxon>
        <taxon>Aspergillus subgen. Nidulantes</taxon>
    </lineage>
</organism>
<sequence length="486" mass="53259">MNPPVVPSKRGAACLEREELGSSSQVWQLPYVCFNNASIATTHAASKYESEISDECHSQKDKRHKNPNIPLALSHNSTGATRLISNPPPTSNPQSHPRPPLTIWQISNDSLRAPTLAAKSLDLQTREMFNTSLCTVLIPATFAAFAKRVDQDIIGFVRDDQRAQCPLIEWTVRCYATWHLASIHNDAELLAQSRYIYGVLMRYVRSALDEPRRRTSEITLIVATLLGIYEVFDGSSPGSWLVHVRGVKEILRRRGAAVHFSGFSRTILLSCRALLIAEAFASCEECFLAEAEWVSVSARAFDREERQGRGCRLVSLIDRTYREVVRVPGLVARTRGLIEAGAGGGYNGGGGGGDSTREELRSLIQRSQAALRRLRQALASLSRPEDGVTPKDNGESMIDPRFISTITQHNFHAVCAAEELLGRLSAILADTKQANPAGMGLKPREAIPNCPTAGKSISCETSPALRASHDSTTLDYIFLTLGVLAL</sequence>
<dbReference type="PANTHER" id="PTHR38111">
    <property type="entry name" value="ZN(2)-C6 FUNGAL-TYPE DOMAIN-CONTAINING PROTEIN-RELATED"/>
    <property type="match status" value="1"/>
</dbReference>